<protein>
    <submittedName>
        <fullName evidence="2">Peptidoglycan bridge formation glycyltransferase FemA/FemB family protein</fullName>
    </submittedName>
</protein>
<evidence type="ECO:0000313" key="2">
    <source>
        <dbReference type="EMBL" id="MBL6448335.1"/>
    </source>
</evidence>
<evidence type="ECO:0000313" key="3">
    <source>
        <dbReference type="Proteomes" id="UP000614216"/>
    </source>
</evidence>
<organism evidence="2 3">
    <name type="scientific">Fulvivirga marina</name>
    <dbReference type="NCBI Taxonomy" id="2494733"/>
    <lineage>
        <taxon>Bacteria</taxon>
        <taxon>Pseudomonadati</taxon>
        <taxon>Bacteroidota</taxon>
        <taxon>Cytophagia</taxon>
        <taxon>Cytophagales</taxon>
        <taxon>Fulvivirgaceae</taxon>
        <taxon>Fulvivirga</taxon>
    </lineage>
</organism>
<dbReference type="SUPFAM" id="SSF55729">
    <property type="entry name" value="Acyl-CoA N-acyltransferases (Nat)"/>
    <property type="match status" value="1"/>
</dbReference>
<feature type="domain" description="BioF2-like acetyltransferase" evidence="1">
    <location>
        <begin position="155"/>
        <end position="278"/>
    </location>
</feature>
<sequence length="321" mass="37522">MKEKVVSKDSKLKYKEFCKNLDDLPIFSQDWWLDAVCQPQHWDVSVYEKGGKTVGVWPYFKTSKVGQEMLIMPPLTKFLGVYIDYPKNMNHSSRGSYEKEVVSGLLKGLPYKHLDQNFHYSFTNWLPLFWSGFSQQTHYSYCLDGNDSTNIFKQFKSQTKRDIRKAEKELTISESEDPKVLYQLVEQTYQSKGKNAPYSFEALQTLDQKCKEKESRKILLAKDGNNNVHSAIYLVWDKTSYYYLISGTNTSFKGSNANSLLIWHAIQEAISVGKTFDFEGSMVQSIERYFRSFGANQKPYFNLKHSKPKWLKLYFFLKNLK</sequence>
<dbReference type="PANTHER" id="PTHR36174:SF1">
    <property type="entry name" value="LIPID II:GLYCINE GLYCYLTRANSFERASE"/>
    <property type="match status" value="1"/>
</dbReference>
<dbReference type="InterPro" id="IPR050644">
    <property type="entry name" value="PG_Glycine_Bridge_Synth"/>
</dbReference>
<accession>A0A937G1M0</accession>
<name>A0A937G1M0_9BACT</name>
<keyword evidence="3" id="KW-1185">Reference proteome</keyword>
<gene>
    <name evidence="2" type="ORF">JMN32_18625</name>
</gene>
<dbReference type="InterPro" id="IPR038740">
    <property type="entry name" value="BioF2-like_GNAT_dom"/>
</dbReference>
<dbReference type="AlphaFoldDB" id="A0A937G1M0"/>
<comment type="caution">
    <text evidence="2">The sequence shown here is derived from an EMBL/GenBank/DDBJ whole genome shotgun (WGS) entry which is preliminary data.</text>
</comment>
<proteinExistence type="predicted"/>
<dbReference type="EMBL" id="JAEUGD010000061">
    <property type="protein sequence ID" value="MBL6448335.1"/>
    <property type="molecule type" value="Genomic_DNA"/>
</dbReference>
<reference evidence="2" key="1">
    <citation type="submission" date="2021-01" db="EMBL/GenBank/DDBJ databases">
        <title>Fulvivirga kasyanovii gen. nov., sp nov., a novel member of the phylum Bacteroidetes isolated from seawater in a mussel farm.</title>
        <authorList>
            <person name="Zhao L.-H."/>
            <person name="Wang Z.-J."/>
        </authorList>
    </citation>
    <scope>NUCLEOTIDE SEQUENCE</scope>
    <source>
        <strain evidence="2">29W222</strain>
    </source>
</reference>
<dbReference type="Gene3D" id="3.40.630.30">
    <property type="match status" value="1"/>
</dbReference>
<dbReference type="Proteomes" id="UP000614216">
    <property type="component" value="Unassembled WGS sequence"/>
</dbReference>
<dbReference type="PANTHER" id="PTHR36174">
    <property type="entry name" value="LIPID II:GLYCINE GLYCYLTRANSFERASE"/>
    <property type="match status" value="1"/>
</dbReference>
<evidence type="ECO:0000259" key="1">
    <source>
        <dbReference type="Pfam" id="PF13480"/>
    </source>
</evidence>
<dbReference type="Pfam" id="PF13480">
    <property type="entry name" value="Acetyltransf_6"/>
    <property type="match status" value="1"/>
</dbReference>
<dbReference type="InterPro" id="IPR016181">
    <property type="entry name" value="Acyl_CoA_acyltransferase"/>
</dbReference>